<dbReference type="PANTHER" id="PTHR28605">
    <property type="entry name" value="CTF8, CHROMOSOME TRANSMISSION FIDELITY FACTOR 8 HOMOLOG (S. CEREVISIAE)"/>
    <property type="match status" value="1"/>
</dbReference>
<proteinExistence type="inferred from homology"/>
<keyword evidence="5" id="KW-0131">Cell cycle</keyword>
<dbReference type="GO" id="GO:0006260">
    <property type="term" value="P:DNA replication"/>
    <property type="evidence" value="ECO:0007669"/>
    <property type="project" value="UniProtKB-KW"/>
</dbReference>
<dbReference type="InterPro" id="IPR018607">
    <property type="entry name" value="Ctf8"/>
</dbReference>
<protein>
    <recommendedName>
        <fullName evidence="9">Chromosome transmission fidelity protein 8</fullName>
    </recommendedName>
</protein>
<evidence type="ECO:0000313" key="8">
    <source>
        <dbReference type="Proteomes" id="UP001166286"/>
    </source>
</evidence>
<evidence type="ECO:0000256" key="5">
    <source>
        <dbReference type="ARBA" id="ARBA00023306"/>
    </source>
</evidence>
<comment type="caution">
    <text evidence="7">The sequence shown here is derived from an EMBL/GenBank/DDBJ whole genome shotgun (WGS) entry which is preliminary data.</text>
</comment>
<gene>
    <name evidence="7" type="ORF">JMJ35_003532</name>
</gene>
<dbReference type="GO" id="GO:0031390">
    <property type="term" value="C:Ctf18 RFC-like complex"/>
    <property type="evidence" value="ECO:0007669"/>
    <property type="project" value="InterPro"/>
</dbReference>
<evidence type="ECO:0000313" key="7">
    <source>
        <dbReference type="EMBL" id="KAK0513810.1"/>
    </source>
</evidence>
<evidence type="ECO:0000256" key="4">
    <source>
        <dbReference type="ARBA" id="ARBA00023242"/>
    </source>
</evidence>
<keyword evidence="2" id="KW-0235">DNA replication</keyword>
<comment type="subcellular location">
    <subcellularLocation>
        <location evidence="1">Nucleus</location>
    </subcellularLocation>
</comment>
<dbReference type="Proteomes" id="UP001166286">
    <property type="component" value="Unassembled WGS sequence"/>
</dbReference>
<keyword evidence="8" id="KW-1185">Reference proteome</keyword>
<keyword evidence="3" id="KW-0238">DNA-binding</keyword>
<evidence type="ECO:0008006" key="9">
    <source>
        <dbReference type="Google" id="ProtNLM"/>
    </source>
</evidence>
<dbReference type="Pfam" id="PF09696">
    <property type="entry name" value="Ctf8"/>
    <property type="match status" value="1"/>
</dbReference>
<dbReference type="AlphaFoldDB" id="A0AA39V8X1"/>
<evidence type="ECO:0000256" key="2">
    <source>
        <dbReference type="ARBA" id="ARBA00022705"/>
    </source>
</evidence>
<dbReference type="GO" id="GO:0007064">
    <property type="term" value="P:mitotic sister chromatid cohesion"/>
    <property type="evidence" value="ECO:0007669"/>
    <property type="project" value="InterPro"/>
</dbReference>
<sequence length="135" mass="14985">MPTVPLHLAPKAPIVPPSNPLPQLLETPTGLAILEIQGTINLPSPDLSTHTTPIGRLVFPDYSENSSSNGTAWMKRVHLYVGQHQRLTGEVKKLPNPVAVIRKRENYQTDGEELEIMEIVYWKVVFSSRPEPVGT</sequence>
<accession>A0AA39V8X1</accession>
<dbReference type="PANTHER" id="PTHR28605:SF1">
    <property type="entry name" value="CHROMOSOME TRANSMISSION FIDELITY FACTOR 8"/>
    <property type="match status" value="1"/>
</dbReference>
<keyword evidence="4" id="KW-0539">Nucleus</keyword>
<evidence type="ECO:0000256" key="6">
    <source>
        <dbReference type="ARBA" id="ARBA00038447"/>
    </source>
</evidence>
<evidence type="ECO:0000256" key="1">
    <source>
        <dbReference type="ARBA" id="ARBA00004123"/>
    </source>
</evidence>
<organism evidence="7 8">
    <name type="scientific">Cladonia borealis</name>
    <dbReference type="NCBI Taxonomy" id="184061"/>
    <lineage>
        <taxon>Eukaryota</taxon>
        <taxon>Fungi</taxon>
        <taxon>Dikarya</taxon>
        <taxon>Ascomycota</taxon>
        <taxon>Pezizomycotina</taxon>
        <taxon>Lecanoromycetes</taxon>
        <taxon>OSLEUM clade</taxon>
        <taxon>Lecanoromycetidae</taxon>
        <taxon>Lecanorales</taxon>
        <taxon>Lecanorineae</taxon>
        <taxon>Cladoniaceae</taxon>
        <taxon>Cladonia</taxon>
    </lineage>
</organism>
<dbReference type="GO" id="GO:0003677">
    <property type="term" value="F:DNA binding"/>
    <property type="evidence" value="ECO:0007669"/>
    <property type="project" value="UniProtKB-KW"/>
</dbReference>
<name>A0AA39V8X1_9LECA</name>
<evidence type="ECO:0000256" key="3">
    <source>
        <dbReference type="ARBA" id="ARBA00023125"/>
    </source>
</evidence>
<comment type="similarity">
    <text evidence="6">Belongs to the CTF8 family.</text>
</comment>
<dbReference type="EMBL" id="JAFEKC020000006">
    <property type="protein sequence ID" value="KAK0513810.1"/>
    <property type="molecule type" value="Genomic_DNA"/>
</dbReference>
<reference evidence="7" key="1">
    <citation type="submission" date="2023-03" db="EMBL/GenBank/DDBJ databases">
        <title>Complete genome of Cladonia borealis.</title>
        <authorList>
            <person name="Park H."/>
        </authorList>
    </citation>
    <scope>NUCLEOTIDE SEQUENCE</scope>
    <source>
        <strain evidence="7">ANT050790</strain>
    </source>
</reference>